<gene>
    <name evidence="1" type="ORF">L1049_004601</name>
</gene>
<sequence>MLFSCNLLCPALMFNGGSKLQSVWPLDINLVTRGRVLFVARGCIICQICRLKCSVWNLDCLSFLCFLSYSVCSWTPFEYNCIVSLNFQGFLFRGFGVSENRCCSAKRML</sequence>
<dbReference type="Proteomes" id="UP001415857">
    <property type="component" value="Unassembled WGS sequence"/>
</dbReference>
<accession>A0AAP0RNE9</accession>
<dbReference type="AlphaFoldDB" id="A0AAP0RNE9"/>
<evidence type="ECO:0000313" key="1">
    <source>
        <dbReference type="EMBL" id="KAK9281697.1"/>
    </source>
</evidence>
<organism evidence="1 2">
    <name type="scientific">Liquidambar formosana</name>
    <name type="common">Formosan gum</name>
    <dbReference type="NCBI Taxonomy" id="63359"/>
    <lineage>
        <taxon>Eukaryota</taxon>
        <taxon>Viridiplantae</taxon>
        <taxon>Streptophyta</taxon>
        <taxon>Embryophyta</taxon>
        <taxon>Tracheophyta</taxon>
        <taxon>Spermatophyta</taxon>
        <taxon>Magnoliopsida</taxon>
        <taxon>eudicotyledons</taxon>
        <taxon>Gunneridae</taxon>
        <taxon>Pentapetalae</taxon>
        <taxon>Saxifragales</taxon>
        <taxon>Altingiaceae</taxon>
        <taxon>Liquidambar</taxon>
    </lineage>
</organism>
<comment type="caution">
    <text evidence="1">The sequence shown here is derived from an EMBL/GenBank/DDBJ whole genome shotgun (WGS) entry which is preliminary data.</text>
</comment>
<reference evidence="1 2" key="1">
    <citation type="journal article" date="2024" name="Plant J.">
        <title>Genome sequences and population genomics reveal climatic adaptation and genomic divergence between two closely related sweetgum species.</title>
        <authorList>
            <person name="Xu W.Q."/>
            <person name="Ren C.Q."/>
            <person name="Zhang X.Y."/>
            <person name="Comes H.P."/>
            <person name="Liu X.H."/>
            <person name="Li Y.G."/>
            <person name="Kettle C.J."/>
            <person name="Jalonen R."/>
            <person name="Gaisberger H."/>
            <person name="Ma Y.Z."/>
            <person name="Qiu Y.X."/>
        </authorList>
    </citation>
    <scope>NUCLEOTIDE SEQUENCE [LARGE SCALE GENOMIC DNA]</scope>
    <source>
        <strain evidence="1">Hangzhou</strain>
    </source>
</reference>
<name>A0AAP0RNE9_LIQFO</name>
<evidence type="ECO:0000313" key="2">
    <source>
        <dbReference type="Proteomes" id="UP001415857"/>
    </source>
</evidence>
<dbReference type="EMBL" id="JBBPBK010000007">
    <property type="protein sequence ID" value="KAK9281697.1"/>
    <property type="molecule type" value="Genomic_DNA"/>
</dbReference>
<proteinExistence type="predicted"/>
<keyword evidence="2" id="KW-1185">Reference proteome</keyword>
<protein>
    <submittedName>
        <fullName evidence="1">Uncharacterized protein</fullName>
    </submittedName>
</protein>